<reference evidence="2" key="1">
    <citation type="submission" date="2021-01" db="EMBL/GenBank/DDBJ databases">
        <authorList>
            <person name="Li R."/>
            <person name="Bekaert M."/>
        </authorList>
    </citation>
    <scope>NUCLEOTIDE SEQUENCE</scope>
    <source>
        <strain evidence="2">Farmed</strain>
    </source>
</reference>
<feature type="transmembrane region" description="Helical" evidence="1">
    <location>
        <begin position="6"/>
        <end position="25"/>
    </location>
</feature>
<dbReference type="EMBL" id="CAHIKZ030001943">
    <property type="protein sequence ID" value="CAE1277808.1"/>
    <property type="molecule type" value="Genomic_DNA"/>
</dbReference>
<keyword evidence="1" id="KW-0812">Transmembrane</keyword>
<evidence type="ECO:0000313" key="2">
    <source>
        <dbReference type="EMBL" id="CAE1277808.1"/>
    </source>
</evidence>
<name>A0A812CP84_ACAPH</name>
<gene>
    <name evidence="2" type="ORF">SPHA_40874</name>
</gene>
<proteinExistence type="predicted"/>
<keyword evidence="3" id="KW-1185">Reference proteome</keyword>
<keyword evidence="1" id="KW-1133">Transmembrane helix</keyword>
<accession>A0A812CP84</accession>
<organism evidence="2 3">
    <name type="scientific">Acanthosepion pharaonis</name>
    <name type="common">Pharaoh cuttlefish</name>
    <name type="synonym">Sepia pharaonis</name>
    <dbReference type="NCBI Taxonomy" id="158019"/>
    <lineage>
        <taxon>Eukaryota</taxon>
        <taxon>Metazoa</taxon>
        <taxon>Spiralia</taxon>
        <taxon>Lophotrochozoa</taxon>
        <taxon>Mollusca</taxon>
        <taxon>Cephalopoda</taxon>
        <taxon>Coleoidea</taxon>
        <taxon>Decapodiformes</taxon>
        <taxon>Sepiida</taxon>
        <taxon>Sepiina</taxon>
        <taxon>Sepiidae</taxon>
        <taxon>Acanthosepion</taxon>
    </lineage>
</organism>
<keyword evidence="1" id="KW-0472">Membrane</keyword>
<comment type="caution">
    <text evidence="2">The sequence shown here is derived from an EMBL/GenBank/DDBJ whole genome shotgun (WGS) entry which is preliminary data.</text>
</comment>
<sequence length="265" mass="29749">MIILFISWFIIYLSIYLSIYLTRFISIDLSRSVHISLSLYLVRFISIYLERFISIYFSIYLFRLKSTYLVRFISDTPSLPPSLLPSLSIYLSIYLLWANEPGPPSALKLPRRPRRNSLAIRGCNSACRSRLISAGRSRLISLAGRMNRARRPRSNSLAVRGVKAIRGCNELSFTADLCWSFAASSPSPSAAQLFSSACDVATNVWPPQVSHPCGNFSDTPEERSSPIGKVRWTMLSCWHLLIAVITVTAETAALSSLPPARLPRR</sequence>
<dbReference type="AlphaFoldDB" id="A0A812CP84"/>
<dbReference type="Proteomes" id="UP000597762">
    <property type="component" value="Unassembled WGS sequence"/>
</dbReference>
<protein>
    <submittedName>
        <fullName evidence="2">Uncharacterized protein</fullName>
    </submittedName>
</protein>
<feature type="transmembrane region" description="Helical" evidence="1">
    <location>
        <begin position="37"/>
        <end position="62"/>
    </location>
</feature>
<evidence type="ECO:0000313" key="3">
    <source>
        <dbReference type="Proteomes" id="UP000597762"/>
    </source>
</evidence>
<evidence type="ECO:0000256" key="1">
    <source>
        <dbReference type="SAM" id="Phobius"/>
    </source>
</evidence>